<dbReference type="Proteomes" id="UP001439008">
    <property type="component" value="Unassembled WGS sequence"/>
</dbReference>
<evidence type="ECO:0000313" key="8">
    <source>
        <dbReference type="Proteomes" id="UP001439008"/>
    </source>
</evidence>
<comment type="subcellular location">
    <subcellularLocation>
        <location evidence="1">Nucleus</location>
    </subcellularLocation>
</comment>
<dbReference type="EMBL" id="JBDODL010003502">
    <property type="protein sequence ID" value="MES1922718.1"/>
    <property type="molecule type" value="Genomic_DNA"/>
</dbReference>
<name>A0ABV2ATJ4_9EUKA</name>
<dbReference type="HAMAP" id="MF_00025">
    <property type="entry name" value="RNApol_Rpo5_RPB5"/>
    <property type="match status" value="1"/>
</dbReference>
<dbReference type="Gene3D" id="3.90.940.20">
    <property type="entry name" value="RPB5-like RNA polymerase subunit"/>
    <property type="match status" value="1"/>
</dbReference>
<dbReference type="Pfam" id="PF01191">
    <property type="entry name" value="RNA_pol_Rpb5_C"/>
    <property type="match status" value="1"/>
</dbReference>
<evidence type="ECO:0008006" key="9">
    <source>
        <dbReference type="Google" id="ProtNLM"/>
    </source>
</evidence>
<dbReference type="PANTHER" id="PTHR10535">
    <property type="entry name" value="DNA-DIRECTED RNA POLYMERASES I, II, AND III SUBUNIT RPABC1"/>
    <property type="match status" value="1"/>
</dbReference>
<evidence type="ECO:0000256" key="1">
    <source>
        <dbReference type="ARBA" id="ARBA00004123"/>
    </source>
</evidence>
<protein>
    <recommendedName>
        <fullName evidence="9">RPB5 homolog</fullName>
    </recommendedName>
</protein>
<evidence type="ECO:0000256" key="4">
    <source>
        <dbReference type="ARBA" id="ARBA00025765"/>
    </source>
</evidence>
<dbReference type="InterPro" id="IPR000783">
    <property type="entry name" value="RNA_pol_subH/Rpb5_C"/>
</dbReference>
<evidence type="ECO:0000259" key="5">
    <source>
        <dbReference type="Pfam" id="PF01191"/>
    </source>
</evidence>
<evidence type="ECO:0000259" key="6">
    <source>
        <dbReference type="Pfam" id="PF03871"/>
    </source>
</evidence>
<dbReference type="PROSITE" id="PS01110">
    <property type="entry name" value="RNA_POL_H_23KD"/>
    <property type="match status" value="1"/>
</dbReference>
<comment type="similarity">
    <text evidence="4">Belongs to the archaeal Rpo5/eukaryotic RPB5 RNA polymerase subunit family.</text>
</comment>
<dbReference type="SUPFAM" id="SSF53036">
    <property type="entry name" value="Eukaryotic RPB5 N-terminal domain"/>
    <property type="match status" value="1"/>
</dbReference>
<keyword evidence="2" id="KW-0804">Transcription</keyword>
<feature type="domain" description="RNA polymerase Rpb5 N-terminal" evidence="6">
    <location>
        <begin position="4"/>
        <end position="95"/>
    </location>
</feature>
<evidence type="ECO:0000256" key="3">
    <source>
        <dbReference type="ARBA" id="ARBA00023242"/>
    </source>
</evidence>
<dbReference type="InterPro" id="IPR014381">
    <property type="entry name" value="Arch_Rpo5/euc_Rpb5"/>
</dbReference>
<dbReference type="InterPro" id="IPR036710">
    <property type="entry name" value="RNA_pol_Rpb5_N_sf"/>
</dbReference>
<evidence type="ECO:0000313" key="7">
    <source>
        <dbReference type="EMBL" id="MES1922718.1"/>
    </source>
</evidence>
<reference evidence="7 8" key="1">
    <citation type="journal article" date="2024" name="BMC Biol.">
        <title>Comparative genomics of Ascetosporea gives new insight into the evolutionary basis for animal parasitism in Rhizaria.</title>
        <authorList>
            <person name="Hiltunen Thoren M."/>
            <person name="Onut-Brannstrom I."/>
            <person name="Alfjorden A."/>
            <person name="Peckova H."/>
            <person name="Swords F."/>
            <person name="Hooper C."/>
            <person name="Holzer A.S."/>
            <person name="Bass D."/>
            <person name="Burki F."/>
        </authorList>
    </citation>
    <scope>NUCLEOTIDE SEQUENCE [LARGE SCALE GENOMIC DNA]</scope>
    <source>
        <strain evidence="7">20-A016</strain>
    </source>
</reference>
<accession>A0ABV2ATJ4</accession>
<comment type="caution">
    <text evidence="7">The sequence shown here is derived from an EMBL/GenBank/DDBJ whole genome shotgun (WGS) entry which is preliminary data.</text>
</comment>
<dbReference type="InterPro" id="IPR020608">
    <property type="entry name" value="RNA_pol_subH/Rpb5_CS"/>
</dbReference>
<keyword evidence="8" id="KW-1185">Reference proteome</keyword>
<dbReference type="Gene3D" id="3.40.1340.10">
    <property type="entry name" value="RNA polymerase, Rpb5, N-terminal domain"/>
    <property type="match status" value="1"/>
</dbReference>
<dbReference type="PANTHER" id="PTHR10535:SF0">
    <property type="entry name" value="DNA-DIRECTED RNA POLYMERASES I, II, AND III SUBUNIT RPABC1"/>
    <property type="match status" value="1"/>
</dbReference>
<dbReference type="PIRSF" id="PIRSF000747">
    <property type="entry name" value="RPB5"/>
    <property type="match status" value="1"/>
</dbReference>
<proteinExistence type="inferred from homology"/>
<evidence type="ECO:0000256" key="2">
    <source>
        <dbReference type="ARBA" id="ARBA00023163"/>
    </source>
</evidence>
<keyword evidence="3" id="KW-0539">Nucleus</keyword>
<sequence>MESEKEYSHLWRVYKTISQMLRDRKYLVADELYDMEFKAFVEKFESVDLSTETRRIKREDLTMRTLKETDDSNVLFVFFCDKKKIGVDYVTDLMRKLKTDGANRAILILRENITPFAKKVIHSAAPMFVIELFKESELLINVTRHIYVPKHVLLSDEEKEELLQQYRLKETQLSRIKKDDPIARYYGLEKSQVVKITRPSETAGRYVTYRIVV</sequence>
<dbReference type="SUPFAM" id="SSF55287">
    <property type="entry name" value="RPB5-like RNA polymerase subunit"/>
    <property type="match status" value="1"/>
</dbReference>
<organism evidence="7 8">
    <name type="scientific">Bonamia ostreae</name>
    <dbReference type="NCBI Taxonomy" id="126728"/>
    <lineage>
        <taxon>Eukaryota</taxon>
        <taxon>Sar</taxon>
        <taxon>Rhizaria</taxon>
        <taxon>Endomyxa</taxon>
        <taxon>Ascetosporea</taxon>
        <taxon>Haplosporida</taxon>
        <taxon>Bonamia</taxon>
    </lineage>
</organism>
<dbReference type="InterPro" id="IPR005571">
    <property type="entry name" value="RNA_pol_Rpb5_N"/>
</dbReference>
<feature type="domain" description="RNA polymerase subunit H/Rpb5 C-terminal" evidence="5">
    <location>
        <begin position="140"/>
        <end position="212"/>
    </location>
</feature>
<dbReference type="Pfam" id="PF03871">
    <property type="entry name" value="RNA_pol_Rpb5_N"/>
    <property type="match status" value="1"/>
</dbReference>
<gene>
    <name evidence="7" type="ORF">MHBO_004243</name>
</gene>
<dbReference type="InterPro" id="IPR035913">
    <property type="entry name" value="RPB5-like_sf"/>
</dbReference>